<dbReference type="Proteomes" id="UP000664203">
    <property type="component" value="Unassembled WGS sequence"/>
</dbReference>
<evidence type="ECO:0000313" key="3">
    <source>
        <dbReference type="Proteomes" id="UP000664203"/>
    </source>
</evidence>
<gene>
    <name evidence="2" type="ORF">ALECFALPRED_001291</name>
</gene>
<accession>A0A8H3F8N2</accession>
<organism evidence="2 3">
    <name type="scientific">Alectoria fallacina</name>
    <dbReference type="NCBI Taxonomy" id="1903189"/>
    <lineage>
        <taxon>Eukaryota</taxon>
        <taxon>Fungi</taxon>
        <taxon>Dikarya</taxon>
        <taxon>Ascomycota</taxon>
        <taxon>Pezizomycotina</taxon>
        <taxon>Lecanoromycetes</taxon>
        <taxon>OSLEUM clade</taxon>
        <taxon>Lecanoromycetidae</taxon>
        <taxon>Lecanorales</taxon>
        <taxon>Lecanorineae</taxon>
        <taxon>Parmeliaceae</taxon>
        <taxon>Alectoria</taxon>
    </lineage>
</organism>
<dbReference type="InterPro" id="IPR054471">
    <property type="entry name" value="GPIID_WHD"/>
</dbReference>
<feature type="domain" description="GPI inositol-deacylase winged helix" evidence="1">
    <location>
        <begin position="174"/>
        <end position="272"/>
    </location>
</feature>
<proteinExistence type="predicted"/>
<evidence type="ECO:0000259" key="1">
    <source>
        <dbReference type="Pfam" id="PF22939"/>
    </source>
</evidence>
<dbReference type="Pfam" id="PF22939">
    <property type="entry name" value="WHD_GPIID"/>
    <property type="match status" value="1"/>
</dbReference>
<comment type="caution">
    <text evidence="2">The sequence shown here is derived from an EMBL/GenBank/DDBJ whole genome shotgun (WGS) entry which is preliminary data.</text>
</comment>
<keyword evidence="3" id="KW-1185">Reference proteome</keyword>
<protein>
    <recommendedName>
        <fullName evidence="1">GPI inositol-deacylase winged helix domain-containing protein</fullName>
    </recommendedName>
</protein>
<dbReference type="PANTHER" id="PTHR10039">
    <property type="entry name" value="AMELOGENIN"/>
    <property type="match status" value="1"/>
</dbReference>
<sequence length="412" mass="46944">MVFVVDGFDECSTEEQDLRNRAYLPARKRFLNSLEEAIGRTGARVLFVGREISGIRIHVTRSFRNGNFASISCLAHEVTPAESEYSTHVYAEKVVEERLHTKSIKLRKDIASRLTQKSEGMFLYIYRIQARLKSSMSASKLRTIIDGTPRGRDFDKAYERDLQAIASLEDDDERELAVAILRWVNFAARPLTVRELAEALIVSADEDSTIDRCFPSEDLPDEWNQTFAEEQITGPCGSLTDLRGKEAGKPIMDQEVHFVHFTVREYLSRPDRLSFSVSLRNDFLDTFQAHENVEVCLRYMCYKDFIQTDHSAKPMFDDKLVNYPFLRFAGVSWTFHMSECRPFSAEIIQLCNAWLDPANLRCSSYSEVLGSNANGTFESFMGQFRNSYPIHFILCSGDLSTPCDISSSEAPA</sequence>
<dbReference type="AlphaFoldDB" id="A0A8H3F8N2"/>
<evidence type="ECO:0000313" key="2">
    <source>
        <dbReference type="EMBL" id="CAF9919773.1"/>
    </source>
</evidence>
<dbReference type="EMBL" id="CAJPDR010000128">
    <property type="protein sequence ID" value="CAF9919773.1"/>
    <property type="molecule type" value="Genomic_DNA"/>
</dbReference>
<dbReference type="OrthoDB" id="539213at2759"/>
<dbReference type="PANTHER" id="PTHR10039:SF14">
    <property type="entry name" value="NACHT DOMAIN-CONTAINING PROTEIN"/>
    <property type="match status" value="1"/>
</dbReference>
<name>A0A8H3F8N2_9LECA</name>
<reference evidence="2" key="1">
    <citation type="submission" date="2021-03" db="EMBL/GenBank/DDBJ databases">
        <authorList>
            <person name="Tagirdzhanova G."/>
        </authorList>
    </citation>
    <scope>NUCLEOTIDE SEQUENCE</scope>
</reference>